<protein>
    <recommendedName>
        <fullName evidence="1">DUF1512 domain-containing protein</fullName>
    </recommendedName>
</protein>
<reference evidence="2" key="1">
    <citation type="journal article" date="2014" name="Front. Microbiol.">
        <title>High frequency of phylogenetically diverse reductive dehalogenase-homologous genes in deep subseafloor sedimentary metagenomes.</title>
        <authorList>
            <person name="Kawai M."/>
            <person name="Futagami T."/>
            <person name="Toyoda A."/>
            <person name="Takaki Y."/>
            <person name="Nishi S."/>
            <person name="Hori S."/>
            <person name="Arai W."/>
            <person name="Tsubouchi T."/>
            <person name="Morono Y."/>
            <person name="Uchiyama I."/>
            <person name="Ito T."/>
            <person name="Fujiyama A."/>
            <person name="Inagaki F."/>
            <person name="Takami H."/>
        </authorList>
    </citation>
    <scope>NUCLEOTIDE SEQUENCE</scope>
    <source>
        <strain evidence="2">Expedition CK06-06</strain>
    </source>
</reference>
<proteinExistence type="predicted"/>
<gene>
    <name evidence="2" type="ORF">S12H4_32036</name>
</gene>
<evidence type="ECO:0000313" key="2">
    <source>
        <dbReference type="EMBL" id="GAJ01806.1"/>
    </source>
</evidence>
<sequence length="223" mass="24324">LPMVERMAKAMAKGTVALAKGKPIGDGLGPYVISKLAGNKKQKEIADGILMAQINLEGRKVILLKARGPGGRIGRPGIAVERILKKNRVARIITIDAAAKLEGEKTGSLAEGVGVAMGGPGVERTYIENTVVKKNIPLDSIIVKMSHEEAIMPMRKSIKDAYPQVLESIKRSLARTRRGDKVLIVGVGNSSGVGNCQKELKELDEWVNKHERKMLNQKKKRRY</sequence>
<organism evidence="2">
    <name type="scientific">marine sediment metagenome</name>
    <dbReference type="NCBI Taxonomy" id="412755"/>
    <lineage>
        <taxon>unclassified sequences</taxon>
        <taxon>metagenomes</taxon>
        <taxon>ecological metagenomes</taxon>
    </lineage>
</organism>
<feature type="non-terminal residue" evidence="2">
    <location>
        <position position="1"/>
    </location>
</feature>
<name>X1UPH5_9ZZZZ</name>
<dbReference type="Pfam" id="PF23542">
    <property type="entry name" value="DUF1512_C"/>
    <property type="match status" value="1"/>
</dbReference>
<accession>X1UPH5</accession>
<feature type="domain" description="DUF1512" evidence="1">
    <location>
        <begin position="24"/>
        <end position="193"/>
    </location>
</feature>
<dbReference type="EMBL" id="BARW01018749">
    <property type="protein sequence ID" value="GAJ01806.1"/>
    <property type="molecule type" value="Genomic_DNA"/>
</dbReference>
<evidence type="ECO:0000259" key="1">
    <source>
        <dbReference type="Pfam" id="PF23542"/>
    </source>
</evidence>
<dbReference type="InterPro" id="IPR056461">
    <property type="entry name" value="DUF1512_C"/>
</dbReference>
<dbReference type="AlphaFoldDB" id="X1UPH5"/>
<comment type="caution">
    <text evidence="2">The sequence shown here is derived from an EMBL/GenBank/DDBJ whole genome shotgun (WGS) entry which is preliminary data.</text>
</comment>